<gene>
    <name evidence="4" type="primary">LOC105171076</name>
</gene>
<evidence type="ECO:0000313" key="3">
    <source>
        <dbReference type="Proteomes" id="UP000504604"/>
    </source>
</evidence>
<dbReference type="RefSeq" id="XP_011090390.1">
    <property type="nucleotide sequence ID" value="XM_011092088.2"/>
</dbReference>
<keyword evidence="3" id="KW-1185">Reference proteome</keyword>
<organism evidence="3 4">
    <name type="scientific">Sesamum indicum</name>
    <name type="common">Oriental sesame</name>
    <name type="synonym">Sesamum orientale</name>
    <dbReference type="NCBI Taxonomy" id="4182"/>
    <lineage>
        <taxon>Eukaryota</taxon>
        <taxon>Viridiplantae</taxon>
        <taxon>Streptophyta</taxon>
        <taxon>Embryophyta</taxon>
        <taxon>Tracheophyta</taxon>
        <taxon>Spermatophyta</taxon>
        <taxon>Magnoliopsida</taxon>
        <taxon>eudicotyledons</taxon>
        <taxon>Gunneridae</taxon>
        <taxon>Pentapetalae</taxon>
        <taxon>asterids</taxon>
        <taxon>lamiids</taxon>
        <taxon>Lamiales</taxon>
        <taxon>Pedaliaceae</taxon>
        <taxon>Sesamum</taxon>
    </lineage>
</organism>
<accession>A0A6I9TZ21</accession>
<feature type="compositionally biased region" description="Low complexity" evidence="2">
    <location>
        <begin position="329"/>
        <end position="342"/>
    </location>
</feature>
<dbReference type="OrthoDB" id="1894403at2759"/>
<feature type="compositionally biased region" description="Basic and acidic residues" evidence="2">
    <location>
        <begin position="428"/>
        <end position="439"/>
    </location>
</feature>
<dbReference type="InParanoid" id="A0A6I9TZ21"/>
<dbReference type="PANTHER" id="PTHR35507">
    <property type="entry name" value="OS09G0488600 PROTEIN"/>
    <property type="match status" value="1"/>
</dbReference>
<dbReference type="Proteomes" id="UP000504604">
    <property type="component" value="Linkage group LG9"/>
</dbReference>
<feature type="coiled-coil region" evidence="1">
    <location>
        <begin position="268"/>
        <end position="302"/>
    </location>
</feature>
<protein>
    <submittedName>
        <fullName evidence="4">Uncharacterized protein LOC105171076</fullName>
    </submittedName>
</protein>
<dbReference type="FunCoup" id="A0A6I9TZ21">
    <property type="interactions" value="723"/>
</dbReference>
<feature type="compositionally biased region" description="Polar residues" evidence="2">
    <location>
        <begin position="355"/>
        <end position="368"/>
    </location>
</feature>
<dbReference type="AlphaFoldDB" id="A0A6I9TZ21"/>
<proteinExistence type="predicted"/>
<feature type="region of interest" description="Disordered" evidence="2">
    <location>
        <begin position="328"/>
        <end position="439"/>
    </location>
</feature>
<dbReference type="KEGG" id="sind:105171076"/>
<sequence length="439" mass="48982">MEETDEQESAFLPPALVSLTPFTPSVSPSPRRLSSCFTHPSKPVRAKRQLAWVSLQGRLVGAEEATSAKTIGRNGGFTAKEAAAWELFTPIQRVLVVAIVAAAAINSRKNKQISKLRKSVELRDQVLLSMQQKLDNLCQQMNYFKDQPDVATVVDISVTKWTDCGCKPCQHHKLPPNHASENASAKEPKGDEVFKYPLADVVEPEERRMSDLSDWAPSVTSSVDIQLDTLAIEHDISSLQKESEHKDVTSNKLSTFIQSSEAFGPKRIKELEDLVRRKNMIINKLRKDIVILEQKVMSLTRLRKPLFSSANSNMKQLPVMAENVLYDMDSTTSPSSSDSDTSPRNRTQPVAVKSQGISIQSNEKTSMGDQKVHAQFKRSTFAEQRQKSRATSPLKERSLNHTPNAVPALKPKHSSSGENRSRTRPAARSREATALKRWM</sequence>
<evidence type="ECO:0000256" key="1">
    <source>
        <dbReference type="SAM" id="Coils"/>
    </source>
</evidence>
<dbReference type="Gramene" id="SIN_1015037.t">
    <property type="protein sequence ID" value="SIN_1015037.t"/>
    <property type="gene ID" value="SIN_1015037"/>
</dbReference>
<keyword evidence="1" id="KW-0175">Coiled coil</keyword>
<name>A0A6I9TZ21_SESIN</name>
<evidence type="ECO:0000256" key="2">
    <source>
        <dbReference type="SAM" id="MobiDB-lite"/>
    </source>
</evidence>
<evidence type="ECO:0000313" key="4">
    <source>
        <dbReference type="RefSeq" id="XP_011090390.1"/>
    </source>
</evidence>
<dbReference type="PANTHER" id="PTHR35507:SF1">
    <property type="entry name" value="TMF_TATA_BD DOMAIN-CONTAINING PROTEIN"/>
    <property type="match status" value="1"/>
</dbReference>
<reference evidence="4" key="1">
    <citation type="submission" date="2025-08" db="UniProtKB">
        <authorList>
            <consortium name="RefSeq"/>
        </authorList>
    </citation>
    <scope>IDENTIFICATION</scope>
</reference>
<dbReference type="GeneID" id="105171076"/>